<dbReference type="AlphaFoldDB" id="A0A645HDD1"/>
<name>A0A645HDD1_9ZZZZ</name>
<protein>
    <recommendedName>
        <fullName evidence="2">Alpha-D-phosphohexomutase C-terminal domain-containing protein</fullName>
    </recommendedName>
</protein>
<sequence length="70" mass="7861">MALVADHLEGVRVNLSGQYGEGWFILRLSLHEPLLVWTIESDEVGKLPLIAKTVLPFFKGRPELDTGHLH</sequence>
<proteinExistence type="predicted"/>
<comment type="caution">
    <text evidence="1">The sequence shown here is derived from an EMBL/GenBank/DDBJ whole genome shotgun (WGS) entry which is preliminary data.</text>
</comment>
<accession>A0A645HDD1</accession>
<dbReference type="Gene3D" id="3.30.310.50">
    <property type="entry name" value="Alpha-D-phosphohexomutase, C-terminal domain"/>
    <property type="match status" value="1"/>
</dbReference>
<reference evidence="1" key="1">
    <citation type="submission" date="2019-08" db="EMBL/GenBank/DDBJ databases">
        <authorList>
            <person name="Kucharzyk K."/>
            <person name="Murdoch R.W."/>
            <person name="Higgins S."/>
            <person name="Loffler F."/>
        </authorList>
    </citation>
    <scope>NUCLEOTIDE SEQUENCE</scope>
</reference>
<evidence type="ECO:0008006" key="2">
    <source>
        <dbReference type="Google" id="ProtNLM"/>
    </source>
</evidence>
<dbReference type="EMBL" id="VSSQ01091491">
    <property type="protein sequence ID" value="MPN37037.1"/>
    <property type="molecule type" value="Genomic_DNA"/>
</dbReference>
<gene>
    <name evidence="1" type="ORF">SDC9_184553</name>
</gene>
<evidence type="ECO:0000313" key="1">
    <source>
        <dbReference type="EMBL" id="MPN37037.1"/>
    </source>
</evidence>
<organism evidence="1">
    <name type="scientific">bioreactor metagenome</name>
    <dbReference type="NCBI Taxonomy" id="1076179"/>
    <lineage>
        <taxon>unclassified sequences</taxon>
        <taxon>metagenomes</taxon>
        <taxon>ecological metagenomes</taxon>
    </lineage>
</organism>